<dbReference type="Gene3D" id="1.10.760.10">
    <property type="entry name" value="Cytochrome c-like domain"/>
    <property type="match status" value="1"/>
</dbReference>
<evidence type="ECO:0000259" key="6">
    <source>
        <dbReference type="PROSITE" id="PS51007"/>
    </source>
</evidence>
<dbReference type="GO" id="GO:0004130">
    <property type="term" value="F:cytochrome-c peroxidase activity"/>
    <property type="evidence" value="ECO:0007669"/>
    <property type="project" value="TreeGrafter"/>
</dbReference>
<keyword evidence="1 4" id="KW-0349">Heme</keyword>
<name>A0A0F4QPP4_9GAMM</name>
<keyword evidence="8" id="KW-1185">Reference proteome</keyword>
<dbReference type="GO" id="GO:0009055">
    <property type="term" value="F:electron transfer activity"/>
    <property type="evidence" value="ECO:0007669"/>
    <property type="project" value="InterPro"/>
</dbReference>
<dbReference type="PANTHER" id="PTHR30600:SF9">
    <property type="entry name" value="BLR7738 PROTEIN"/>
    <property type="match status" value="1"/>
</dbReference>
<evidence type="ECO:0000256" key="1">
    <source>
        <dbReference type="ARBA" id="ARBA00022617"/>
    </source>
</evidence>
<feature type="signal peptide" evidence="5">
    <location>
        <begin position="1"/>
        <end position="30"/>
    </location>
</feature>
<gene>
    <name evidence="7" type="ORF">TW77_09180</name>
</gene>
<feature type="chain" id="PRO_5002475583" description="Cytochrome c domain-containing protein" evidence="5">
    <location>
        <begin position="31"/>
        <end position="608"/>
    </location>
</feature>
<dbReference type="PATRIC" id="fig|43658.5.peg.1939"/>
<dbReference type="NCBIfam" id="NF040606">
    <property type="entry name" value="CytoC_perox"/>
    <property type="match status" value="1"/>
</dbReference>
<dbReference type="EMBL" id="JXYA01000018">
    <property type="protein sequence ID" value="KJZ09658.1"/>
    <property type="molecule type" value="Genomic_DNA"/>
</dbReference>
<dbReference type="OrthoDB" id="417271at2"/>
<evidence type="ECO:0000313" key="7">
    <source>
        <dbReference type="EMBL" id="KJZ09658.1"/>
    </source>
</evidence>
<accession>A0A0F4QPP4</accession>
<dbReference type="AlphaFoldDB" id="A0A0F4QPP4"/>
<evidence type="ECO:0000256" key="3">
    <source>
        <dbReference type="ARBA" id="ARBA00023004"/>
    </source>
</evidence>
<proteinExistence type="predicted"/>
<dbReference type="PROSITE" id="PS51257">
    <property type="entry name" value="PROKAR_LIPOPROTEIN"/>
    <property type="match status" value="1"/>
</dbReference>
<dbReference type="GO" id="GO:0046872">
    <property type="term" value="F:metal ion binding"/>
    <property type="evidence" value="ECO:0007669"/>
    <property type="project" value="UniProtKB-KW"/>
</dbReference>
<dbReference type="GO" id="GO:0020037">
    <property type="term" value="F:heme binding"/>
    <property type="evidence" value="ECO:0007669"/>
    <property type="project" value="InterPro"/>
</dbReference>
<dbReference type="RefSeq" id="WP_046004678.1">
    <property type="nucleotide sequence ID" value="NZ_JXYA01000018.1"/>
</dbReference>
<protein>
    <recommendedName>
        <fullName evidence="6">Cytochrome c domain-containing protein</fullName>
    </recommendedName>
</protein>
<dbReference type="InterPro" id="IPR047758">
    <property type="entry name" value="CytoC_perox"/>
</dbReference>
<evidence type="ECO:0000313" key="8">
    <source>
        <dbReference type="Proteomes" id="UP000033452"/>
    </source>
</evidence>
<dbReference type="InterPro" id="IPR051395">
    <property type="entry name" value="Cytochrome_c_Peroxidase/MauG"/>
</dbReference>
<dbReference type="Proteomes" id="UP000033452">
    <property type="component" value="Unassembled WGS sequence"/>
</dbReference>
<keyword evidence="3 4" id="KW-0408">Iron</keyword>
<dbReference type="InterPro" id="IPR036909">
    <property type="entry name" value="Cyt_c-like_dom_sf"/>
</dbReference>
<evidence type="ECO:0000256" key="4">
    <source>
        <dbReference type="PROSITE-ProRule" id="PRU00433"/>
    </source>
</evidence>
<dbReference type="InterPro" id="IPR009056">
    <property type="entry name" value="Cyt_c-like_dom"/>
</dbReference>
<evidence type="ECO:0000256" key="2">
    <source>
        <dbReference type="ARBA" id="ARBA00022723"/>
    </source>
</evidence>
<organism evidence="7 8">
    <name type="scientific">Pseudoalteromonas rubra</name>
    <dbReference type="NCBI Taxonomy" id="43658"/>
    <lineage>
        <taxon>Bacteria</taxon>
        <taxon>Pseudomonadati</taxon>
        <taxon>Pseudomonadota</taxon>
        <taxon>Gammaproteobacteria</taxon>
        <taxon>Alteromonadales</taxon>
        <taxon>Pseudoalteromonadaceae</taxon>
        <taxon>Pseudoalteromonas</taxon>
    </lineage>
</organism>
<evidence type="ECO:0000256" key="5">
    <source>
        <dbReference type="SAM" id="SignalP"/>
    </source>
</evidence>
<dbReference type="PROSITE" id="PS51007">
    <property type="entry name" value="CYTC"/>
    <property type="match status" value="1"/>
</dbReference>
<reference evidence="7 8" key="1">
    <citation type="journal article" date="2015" name="BMC Genomics">
        <title>Genome mining reveals unlocked bioactive potential of marine Gram-negative bacteria.</title>
        <authorList>
            <person name="Machado H."/>
            <person name="Sonnenschein E.C."/>
            <person name="Melchiorsen J."/>
            <person name="Gram L."/>
        </authorList>
    </citation>
    <scope>NUCLEOTIDE SEQUENCE [LARGE SCALE GENOMIC DNA]</scope>
    <source>
        <strain evidence="7 8">S2471</strain>
    </source>
</reference>
<keyword evidence="5" id="KW-0732">Signal</keyword>
<feature type="domain" description="Cytochrome c" evidence="6">
    <location>
        <begin position="357"/>
        <end position="608"/>
    </location>
</feature>
<comment type="caution">
    <text evidence="7">The sequence shown here is derived from an EMBL/GenBank/DDBJ whole genome shotgun (WGS) entry which is preliminary data.</text>
</comment>
<dbReference type="PANTHER" id="PTHR30600">
    <property type="entry name" value="CYTOCHROME C PEROXIDASE-RELATED"/>
    <property type="match status" value="1"/>
</dbReference>
<keyword evidence="2 4" id="KW-0479">Metal-binding</keyword>
<dbReference type="Pfam" id="PF21419">
    <property type="entry name" value="RoxA-like_Cyt-c"/>
    <property type="match status" value="1"/>
</dbReference>
<sequence length="608" mass="67385">MSKLPVIAALSAASLLVLVGCTTNRHTAPADPIDVTPEHGDVPNRVWLDQGWSDKIREDFWFTGQGSQIIPYTWFVWLEQADNQQLFRHSEHMEFLRYLPSKASERNPGGLPIGFALHSNQKTGENWVGMTCAACHTSQIDYKGTKMLVEGAPTLANFVLFFDRLVAALNNTLQDDAKFERFARNVLGSKYSNSSSASLKQRLQQVALQTAQRQAVNALPDDYPKDFTSYARLDAFGNIQNAGTAFALNDLSNKNTPTGPVSYPFLWGTHQSDVVQWNASAPNTPIVGPLVRNIGEVVGVFGELQIEKAPFWQRVWGKKFRYSSTVDMIGLGYLESWVKTLRSPQWPVEYLPAIDTQKAAKGELLYKQACASCHQLIPREKEHLDYIANQTLVSELGTDPVTANNASCHMAKTLILEGTKERILIGSKFQAVDNAIDVPVNGVVGLVLKDLPTALKAGNIPERTGADGQKISVVKELENLVMQHLKARGKRADAVESDCVDGKLDGAVYKGRPLNGIWATAPYLHNGSVPNLYELMKKPEQRVTEFWVGSREFDPVNVGYVTTQGLNKFRVNASNGQIMPGNSNLGHSYGTEFSDEEKWQIIEFMKTL</sequence>
<dbReference type="SUPFAM" id="SSF46626">
    <property type="entry name" value="Cytochrome c"/>
    <property type="match status" value="1"/>
</dbReference>